<gene>
    <name evidence="2" type="ORF">BXZ70DRAFT_942753</name>
</gene>
<keyword evidence="3" id="KW-1185">Reference proteome</keyword>
<reference evidence="2" key="1">
    <citation type="journal article" date="2021" name="New Phytol.">
        <title>Evolutionary innovations through gain and loss of genes in the ectomycorrhizal Boletales.</title>
        <authorList>
            <person name="Wu G."/>
            <person name="Miyauchi S."/>
            <person name="Morin E."/>
            <person name="Kuo A."/>
            <person name="Drula E."/>
            <person name="Varga T."/>
            <person name="Kohler A."/>
            <person name="Feng B."/>
            <person name="Cao Y."/>
            <person name="Lipzen A."/>
            <person name="Daum C."/>
            <person name="Hundley H."/>
            <person name="Pangilinan J."/>
            <person name="Johnson J."/>
            <person name="Barry K."/>
            <person name="LaButti K."/>
            <person name="Ng V."/>
            <person name="Ahrendt S."/>
            <person name="Min B."/>
            <person name="Choi I.G."/>
            <person name="Park H."/>
            <person name="Plett J.M."/>
            <person name="Magnuson J."/>
            <person name="Spatafora J.W."/>
            <person name="Nagy L.G."/>
            <person name="Henrissat B."/>
            <person name="Grigoriev I.V."/>
            <person name="Yang Z.L."/>
            <person name="Xu J."/>
            <person name="Martin F.M."/>
        </authorList>
    </citation>
    <scope>NUCLEOTIDE SEQUENCE</scope>
    <source>
        <strain evidence="2">KKN 215</strain>
    </source>
</reference>
<evidence type="ECO:0000313" key="3">
    <source>
        <dbReference type="Proteomes" id="UP000813824"/>
    </source>
</evidence>
<dbReference type="Proteomes" id="UP000813824">
    <property type="component" value="Unassembled WGS sequence"/>
</dbReference>
<dbReference type="PROSITE" id="PS50181">
    <property type="entry name" value="FBOX"/>
    <property type="match status" value="1"/>
</dbReference>
<name>A0A8K0ULY3_9AGAR</name>
<dbReference type="InterPro" id="IPR036047">
    <property type="entry name" value="F-box-like_dom_sf"/>
</dbReference>
<dbReference type="AlphaFoldDB" id="A0A8K0ULY3"/>
<dbReference type="OrthoDB" id="722566at2759"/>
<feature type="domain" description="F-box" evidence="1">
    <location>
        <begin position="13"/>
        <end position="59"/>
    </location>
</feature>
<sequence length="535" mass="60506">MAEVHSKVSPLTAAGIASLPFETFLQIFTSLPGDDIIHFLSTCSSYHALASDESIWRELCLRYGVHDLAAFRRNGTHHTFYSVYSGLLHTYGPLLGLWASDIPFHGAILEFRVVTEEEAGWVGIVGEVWIWEEDDWEEDSDSDEDEGSMVATDPYSPCYYECLRIELVQSAADHASTRFTRVLHRKHADTHGKKDPVLQTIRRGVRLNSPHKQAFYVLNGFIGEESRSHLHPQFPPECLQTLCRDTARLPRLVARDEQPVDHRRHLVNLKYLGHGDGVPLLYYAPSPEDFSTSHSVSIIPPLSAVDSRRYHNHVSPRKYDLPDMMSASIMAFMDTVSAKPAYTGHYFPLPRLPARRPPPGPEHDPLPNRWSLVKRLEGLWVSHSPNGVVASEVVYIHWEEGTCEVQAWKVTGSDCMPRGALSWKFDSLAPAAPADYQRFLTGMAIDVEGRSQDSLLHVYKGIGHTTRSLGYTEEVREREVVVVVVSEDEIRIRWAGVDDLDEPFPEVSTCRRCFERDVARETVSAQCIRRPAQRT</sequence>
<comment type="caution">
    <text evidence="2">The sequence shown here is derived from an EMBL/GenBank/DDBJ whole genome shotgun (WGS) entry which is preliminary data.</text>
</comment>
<evidence type="ECO:0000259" key="1">
    <source>
        <dbReference type="PROSITE" id="PS50181"/>
    </source>
</evidence>
<accession>A0A8K0ULY3</accession>
<organism evidence="2 3">
    <name type="scientific">Cristinia sonorae</name>
    <dbReference type="NCBI Taxonomy" id="1940300"/>
    <lineage>
        <taxon>Eukaryota</taxon>
        <taxon>Fungi</taxon>
        <taxon>Dikarya</taxon>
        <taxon>Basidiomycota</taxon>
        <taxon>Agaricomycotina</taxon>
        <taxon>Agaricomycetes</taxon>
        <taxon>Agaricomycetidae</taxon>
        <taxon>Agaricales</taxon>
        <taxon>Pleurotineae</taxon>
        <taxon>Stephanosporaceae</taxon>
        <taxon>Cristinia</taxon>
    </lineage>
</organism>
<dbReference type="Gene3D" id="1.20.1280.50">
    <property type="match status" value="1"/>
</dbReference>
<proteinExistence type="predicted"/>
<dbReference type="Pfam" id="PF12937">
    <property type="entry name" value="F-box-like"/>
    <property type="match status" value="1"/>
</dbReference>
<dbReference type="EMBL" id="JAEVFJ010000019">
    <property type="protein sequence ID" value="KAH8099656.1"/>
    <property type="molecule type" value="Genomic_DNA"/>
</dbReference>
<dbReference type="SUPFAM" id="SSF81383">
    <property type="entry name" value="F-box domain"/>
    <property type="match status" value="1"/>
</dbReference>
<protein>
    <recommendedName>
        <fullName evidence="1">F-box domain-containing protein</fullName>
    </recommendedName>
</protein>
<evidence type="ECO:0000313" key="2">
    <source>
        <dbReference type="EMBL" id="KAH8099656.1"/>
    </source>
</evidence>
<dbReference type="InterPro" id="IPR001810">
    <property type="entry name" value="F-box_dom"/>
</dbReference>